<keyword evidence="1" id="KW-0812">Transmembrane</keyword>
<gene>
    <name evidence="2" type="ORF">B7O98_05150</name>
</gene>
<sequence>MGYGVSQYVSTVVLIAIVLGLSVVVYANFRELLLLTSDVVGGGLARVERFLKSSLLFNAVYVRGGRELILILSGSSTPVKILSIYINNTIYVDRCVLSGNVVGDGELKPYGVAVVKCYVGDLPEGLLYVRITYEGGVLEAYVVKAG</sequence>
<keyword evidence="1" id="KW-0472">Membrane</keyword>
<evidence type="ECO:0000256" key="1">
    <source>
        <dbReference type="SAM" id="Phobius"/>
    </source>
</evidence>
<name>A0A2R7Y5P0_9CREN</name>
<comment type="caution">
    <text evidence="2">The sequence shown here is derived from an EMBL/GenBank/DDBJ whole genome shotgun (WGS) entry which is preliminary data.</text>
</comment>
<dbReference type="EMBL" id="NBVN01000003">
    <property type="protein sequence ID" value="PUA32824.1"/>
    <property type="molecule type" value="Genomic_DNA"/>
</dbReference>
<reference evidence="2" key="1">
    <citation type="submission" date="2017-04" db="EMBL/GenBank/DDBJ databases">
        <authorList>
            <person name="Afonso C.L."/>
            <person name="Miller P.J."/>
            <person name="Scott M.A."/>
            <person name="Spackman E."/>
            <person name="Goraichik I."/>
            <person name="Dimitrov K.M."/>
            <person name="Suarez D.L."/>
            <person name="Swayne D.E."/>
        </authorList>
    </citation>
    <scope>NUCLEOTIDE SEQUENCE</scope>
    <source>
        <strain evidence="2">NZ3</strain>
    </source>
</reference>
<dbReference type="Proteomes" id="UP000244093">
    <property type="component" value="Unassembled WGS sequence"/>
</dbReference>
<reference evidence="2" key="2">
    <citation type="journal article" date="2018" name="Syst. Appl. Microbiol.">
        <title>A new symbiotic nanoarchaeote (Candidatus Nanoclepta minutus) and its host (Zestosphaera tikiterensis gen. nov., sp. nov.) from a New Zealand hot spring.</title>
        <authorList>
            <person name="St John E."/>
            <person name="Liu Y."/>
            <person name="Podar M."/>
            <person name="Stott M.B."/>
            <person name="Meneghin J."/>
            <person name="Chen Z."/>
            <person name="Lagutin K."/>
            <person name="Mitchell K."/>
            <person name="Reysenbach A.L."/>
        </authorList>
    </citation>
    <scope>NUCLEOTIDE SEQUENCE [LARGE SCALE GENOMIC DNA]</scope>
    <source>
        <strain evidence="2">NZ3</strain>
    </source>
</reference>
<evidence type="ECO:0000313" key="3">
    <source>
        <dbReference type="Proteomes" id="UP000244093"/>
    </source>
</evidence>
<feature type="transmembrane region" description="Helical" evidence="1">
    <location>
        <begin position="6"/>
        <end position="27"/>
    </location>
</feature>
<dbReference type="AlphaFoldDB" id="A0A2R7Y5P0"/>
<organism evidence="2 3">
    <name type="scientific">Zestosphaera tikiterensis</name>
    <dbReference type="NCBI Taxonomy" id="1973259"/>
    <lineage>
        <taxon>Archaea</taxon>
        <taxon>Thermoproteota</taxon>
        <taxon>Thermoprotei</taxon>
        <taxon>Desulfurococcales</taxon>
        <taxon>Desulfurococcaceae</taxon>
        <taxon>Zestosphaera</taxon>
    </lineage>
</organism>
<proteinExistence type="predicted"/>
<evidence type="ECO:0000313" key="2">
    <source>
        <dbReference type="EMBL" id="PUA32824.1"/>
    </source>
</evidence>
<protein>
    <submittedName>
        <fullName evidence="2">Uncharacterized protein</fullName>
    </submittedName>
</protein>
<keyword evidence="1" id="KW-1133">Transmembrane helix</keyword>
<accession>A0A2R7Y5P0</accession>